<dbReference type="GO" id="GO:0005886">
    <property type="term" value="C:plasma membrane"/>
    <property type="evidence" value="ECO:0007669"/>
    <property type="project" value="UniProtKB-SubCell"/>
</dbReference>
<keyword evidence="4 6" id="KW-1133">Transmembrane helix</keyword>
<dbReference type="PANTHER" id="PTHR30250:SF28">
    <property type="entry name" value="POLYSACCHARIDE BIOSYNTHESIS PROTEIN"/>
    <property type="match status" value="1"/>
</dbReference>
<proteinExistence type="predicted"/>
<evidence type="ECO:0000256" key="2">
    <source>
        <dbReference type="ARBA" id="ARBA00022475"/>
    </source>
</evidence>
<feature type="transmembrane region" description="Helical" evidence="6">
    <location>
        <begin position="152"/>
        <end position="170"/>
    </location>
</feature>
<feature type="transmembrane region" description="Helical" evidence="6">
    <location>
        <begin position="129"/>
        <end position="146"/>
    </location>
</feature>
<feature type="transmembrane region" description="Helical" evidence="6">
    <location>
        <begin position="7"/>
        <end position="27"/>
    </location>
</feature>
<feature type="transmembrane region" description="Helical" evidence="6">
    <location>
        <begin position="74"/>
        <end position="94"/>
    </location>
</feature>
<gene>
    <name evidence="7" type="ORF">METZ01_LOCUS313640</name>
</gene>
<feature type="non-terminal residue" evidence="7">
    <location>
        <position position="1"/>
    </location>
</feature>
<feature type="transmembrane region" description="Helical" evidence="6">
    <location>
        <begin position="290"/>
        <end position="308"/>
    </location>
</feature>
<feature type="transmembrane region" description="Helical" evidence="6">
    <location>
        <begin position="191"/>
        <end position="214"/>
    </location>
</feature>
<dbReference type="InterPro" id="IPR050833">
    <property type="entry name" value="Poly_Biosynth_Transport"/>
</dbReference>
<keyword evidence="5 6" id="KW-0472">Membrane</keyword>
<evidence type="ECO:0000313" key="7">
    <source>
        <dbReference type="EMBL" id="SVC60786.1"/>
    </source>
</evidence>
<keyword evidence="2" id="KW-1003">Cell membrane</keyword>
<dbReference type="PANTHER" id="PTHR30250">
    <property type="entry name" value="PST FAMILY PREDICTED COLANIC ACID TRANSPORTER"/>
    <property type="match status" value="1"/>
</dbReference>
<dbReference type="EMBL" id="UINC01100602">
    <property type="protein sequence ID" value="SVC60786.1"/>
    <property type="molecule type" value="Genomic_DNA"/>
</dbReference>
<name>A0A382NI80_9ZZZZ</name>
<evidence type="ECO:0000256" key="3">
    <source>
        <dbReference type="ARBA" id="ARBA00022692"/>
    </source>
</evidence>
<keyword evidence="3 6" id="KW-0812">Transmembrane</keyword>
<sequence>LKLKGLFALGTADIIGLSITSVFWLYLSTIMEVEQYGELHYFISIAGIAAVICLVGAKDVIVVYTAKNVKVQPILFLLSFLASGVAFVVIAIFFRMDIGFLLLGYIINELATGYLLGKKQFVNVSKYVLIQKTLLVVVGFGFFHLFGLEGIIFGFALSYIHLLIIIFQVLRKPEFNFKVVSEHKGFIINNYVMAIVVSFRSHLDKIIIVPLLGFTSLGNYSLVLQIFSVMTVFEGILFKYILPNDAAGIPNLKLKKYAIVVAICISMLGVFVLPFFIPIVFPQYTEAVDMLRIISFAVIGTTFVKIYMSKLLGMEKSRFVLYGRTVALL</sequence>
<feature type="transmembrane region" description="Helical" evidence="6">
    <location>
        <begin position="100"/>
        <end position="117"/>
    </location>
</feature>
<dbReference type="AlphaFoldDB" id="A0A382NI80"/>
<feature type="non-terminal residue" evidence="7">
    <location>
        <position position="329"/>
    </location>
</feature>
<accession>A0A382NI80</accession>
<evidence type="ECO:0000256" key="1">
    <source>
        <dbReference type="ARBA" id="ARBA00004651"/>
    </source>
</evidence>
<feature type="transmembrane region" description="Helical" evidence="6">
    <location>
        <begin position="39"/>
        <end position="62"/>
    </location>
</feature>
<reference evidence="7" key="1">
    <citation type="submission" date="2018-05" db="EMBL/GenBank/DDBJ databases">
        <authorList>
            <person name="Lanie J.A."/>
            <person name="Ng W.-L."/>
            <person name="Kazmierczak K.M."/>
            <person name="Andrzejewski T.M."/>
            <person name="Davidsen T.M."/>
            <person name="Wayne K.J."/>
            <person name="Tettelin H."/>
            <person name="Glass J.I."/>
            <person name="Rusch D."/>
            <person name="Podicherti R."/>
            <person name="Tsui H.-C.T."/>
            <person name="Winkler M.E."/>
        </authorList>
    </citation>
    <scope>NUCLEOTIDE SEQUENCE</scope>
</reference>
<evidence type="ECO:0008006" key="8">
    <source>
        <dbReference type="Google" id="ProtNLM"/>
    </source>
</evidence>
<feature type="transmembrane region" description="Helical" evidence="6">
    <location>
        <begin position="220"/>
        <end position="238"/>
    </location>
</feature>
<evidence type="ECO:0000256" key="6">
    <source>
        <dbReference type="SAM" id="Phobius"/>
    </source>
</evidence>
<protein>
    <recommendedName>
        <fullName evidence="8">Polysaccharide biosynthesis protein C-terminal domain-containing protein</fullName>
    </recommendedName>
</protein>
<comment type="subcellular location">
    <subcellularLocation>
        <location evidence="1">Cell membrane</location>
        <topology evidence="1">Multi-pass membrane protein</topology>
    </subcellularLocation>
</comment>
<evidence type="ECO:0000256" key="4">
    <source>
        <dbReference type="ARBA" id="ARBA00022989"/>
    </source>
</evidence>
<feature type="transmembrane region" description="Helical" evidence="6">
    <location>
        <begin position="259"/>
        <end position="284"/>
    </location>
</feature>
<organism evidence="7">
    <name type="scientific">marine metagenome</name>
    <dbReference type="NCBI Taxonomy" id="408172"/>
    <lineage>
        <taxon>unclassified sequences</taxon>
        <taxon>metagenomes</taxon>
        <taxon>ecological metagenomes</taxon>
    </lineage>
</organism>
<evidence type="ECO:0000256" key="5">
    <source>
        <dbReference type="ARBA" id="ARBA00023136"/>
    </source>
</evidence>